<accession>A0ABT4TWW2</accession>
<dbReference type="Pfam" id="PF00550">
    <property type="entry name" value="PP-binding"/>
    <property type="match status" value="1"/>
</dbReference>
<name>A0ABT4TWW2_9ACTN</name>
<dbReference type="Proteomes" id="UP001165685">
    <property type="component" value="Unassembled WGS sequence"/>
</dbReference>
<reference evidence="2" key="1">
    <citation type="submission" date="2023-01" db="EMBL/GenBank/DDBJ databases">
        <title>Draft genome sequence of Nocardiopsis sp. LSu2-4 isolated from halophytes.</title>
        <authorList>
            <person name="Duangmal K."/>
            <person name="Chantavorakit T."/>
        </authorList>
    </citation>
    <scope>NUCLEOTIDE SEQUENCE</scope>
    <source>
        <strain evidence="2">LSu2-4</strain>
    </source>
</reference>
<dbReference type="RefSeq" id="WP_270681511.1">
    <property type="nucleotide sequence ID" value="NZ_JAQFWP010000117.1"/>
</dbReference>
<dbReference type="InterPro" id="IPR009081">
    <property type="entry name" value="PP-bd_ACP"/>
</dbReference>
<gene>
    <name evidence="2" type="ORF">O4U47_30755</name>
</gene>
<keyword evidence="3" id="KW-1185">Reference proteome</keyword>
<evidence type="ECO:0000259" key="1">
    <source>
        <dbReference type="PROSITE" id="PS50075"/>
    </source>
</evidence>
<sequence length="79" mass="8738">MSTEAESAPFTPERVRADVEAVLEEEPGSLAEDEDLLDRGMDSIRLMSLVEKWRTDGAETDFVELAEAPTIAAWARLLS</sequence>
<dbReference type="PROSITE" id="PS50075">
    <property type="entry name" value="CARRIER"/>
    <property type="match status" value="1"/>
</dbReference>
<dbReference type="Gene3D" id="1.10.1200.10">
    <property type="entry name" value="ACP-like"/>
    <property type="match status" value="1"/>
</dbReference>
<dbReference type="InterPro" id="IPR036736">
    <property type="entry name" value="ACP-like_sf"/>
</dbReference>
<dbReference type="SUPFAM" id="SSF47336">
    <property type="entry name" value="ACP-like"/>
    <property type="match status" value="1"/>
</dbReference>
<feature type="domain" description="Carrier" evidence="1">
    <location>
        <begin position="6"/>
        <end position="79"/>
    </location>
</feature>
<organism evidence="2 3">
    <name type="scientific">Nocardiopsis suaedae</name>
    <dbReference type="NCBI Taxonomy" id="3018444"/>
    <lineage>
        <taxon>Bacteria</taxon>
        <taxon>Bacillati</taxon>
        <taxon>Actinomycetota</taxon>
        <taxon>Actinomycetes</taxon>
        <taxon>Streptosporangiales</taxon>
        <taxon>Nocardiopsidaceae</taxon>
        <taxon>Nocardiopsis</taxon>
    </lineage>
</organism>
<proteinExistence type="predicted"/>
<evidence type="ECO:0000313" key="2">
    <source>
        <dbReference type="EMBL" id="MDA2808926.1"/>
    </source>
</evidence>
<evidence type="ECO:0000313" key="3">
    <source>
        <dbReference type="Proteomes" id="UP001165685"/>
    </source>
</evidence>
<protein>
    <submittedName>
        <fullName evidence="2">Phosphopantetheine-binding protein</fullName>
    </submittedName>
</protein>
<dbReference type="EMBL" id="JAQFWP010000117">
    <property type="protein sequence ID" value="MDA2808926.1"/>
    <property type="molecule type" value="Genomic_DNA"/>
</dbReference>
<comment type="caution">
    <text evidence="2">The sequence shown here is derived from an EMBL/GenBank/DDBJ whole genome shotgun (WGS) entry which is preliminary data.</text>
</comment>